<dbReference type="AlphaFoldDB" id="A0A921FYF3"/>
<dbReference type="InterPro" id="IPR002915">
    <property type="entry name" value="DeoC/FbaB/LacD_aldolase"/>
</dbReference>
<organism evidence="8 9">
    <name type="scientific">Sporosarcina psychrophila</name>
    <name type="common">Bacillus psychrophilus</name>
    <dbReference type="NCBI Taxonomy" id="1476"/>
    <lineage>
        <taxon>Bacteria</taxon>
        <taxon>Bacillati</taxon>
        <taxon>Bacillota</taxon>
        <taxon>Bacilli</taxon>
        <taxon>Bacillales</taxon>
        <taxon>Caryophanaceae</taxon>
        <taxon>Sporosarcina</taxon>
    </lineage>
</organism>
<evidence type="ECO:0000256" key="2">
    <source>
        <dbReference type="ARBA" id="ARBA00022490"/>
    </source>
</evidence>
<feature type="active site" description="Proton donor/acceptor" evidence="7">
    <location>
        <position position="195"/>
    </location>
</feature>
<proteinExistence type="inferred from homology"/>
<dbReference type="InterPro" id="IPR028581">
    <property type="entry name" value="DeoC_typeI"/>
</dbReference>
<reference evidence="8" key="2">
    <citation type="submission" date="2021-09" db="EMBL/GenBank/DDBJ databases">
        <authorList>
            <person name="Gilroy R."/>
        </authorList>
    </citation>
    <scope>NUCLEOTIDE SEQUENCE</scope>
    <source>
        <strain evidence="8">CHK171-7178</strain>
    </source>
</reference>
<dbReference type="NCBIfam" id="TIGR00126">
    <property type="entry name" value="deoC"/>
    <property type="match status" value="1"/>
</dbReference>
<evidence type="ECO:0000256" key="6">
    <source>
        <dbReference type="ARBA" id="ARBA00056337"/>
    </source>
</evidence>
<comment type="function">
    <text evidence="6 7">Catalyzes a reversible aldol reaction between acetaldehyde and D-glyceraldehyde 3-phosphate to generate 2-deoxy-D-ribose 5-phosphate.</text>
</comment>
<comment type="caution">
    <text evidence="8">The sequence shown here is derived from an EMBL/GenBank/DDBJ whole genome shotgun (WGS) entry which is preliminary data.</text>
</comment>
<evidence type="ECO:0000256" key="7">
    <source>
        <dbReference type="HAMAP-Rule" id="MF_00114"/>
    </source>
</evidence>
<dbReference type="FunFam" id="3.20.20.70:FF:000044">
    <property type="entry name" value="Deoxyribose-phosphate aldolase"/>
    <property type="match status" value="1"/>
</dbReference>
<dbReference type="Gene3D" id="3.20.20.70">
    <property type="entry name" value="Aldolase class I"/>
    <property type="match status" value="1"/>
</dbReference>
<evidence type="ECO:0000256" key="1">
    <source>
        <dbReference type="ARBA" id="ARBA00010936"/>
    </source>
</evidence>
<comment type="catalytic activity">
    <reaction evidence="5 7">
        <text>2-deoxy-D-ribose 5-phosphate = D-glyceraldehyde 3-phosphate + acetaldehyde</text>
        <dbReference type="Rhea" id="RHEA:12821"/>
        <dbReference type="ChEBI" id="CHEBI:15343"/>
        <dbReference type="ChEBI" id="CHEBI:59776"/>
        <dbReference type="ChEBI" id="CHEBI:62877"/>
        <dbReference type="EC" id="4.1.2.4"/>
    </reaction>
</comment>
<evidence type="ECO:0000313" key="8">
    <source>
        <dbReference type="EMBL" id="HJF31322.1"/>
    </source>
</evidence>
<dbReference type="InterPro" id="IPR013785">
    <property type="entry name" value="Aldolase_TIM"/>
</dbReference>
<dbReference type="GO" id="GO:0006018">
    <property type="term" value="P:2-deoxyribose 1-phosphate catabolic process"/>
    <property type="evidence" value="ECO:0007669"/>
    <property type="project" value="UniProtKB-UniRule"/>
</dbReference>
<dbReference type="PANTHER" id="PTHR10889:SF1">
    <property type="entry name" value="DEOXYRIBOSE-PHOSPHATE ALDOLASE"/>
    <property type="match status" value="1"/>
</dbReference>
<accession>A0A921FYF3</accession>
<dbReference type="PIRSF" id="PIRSF001357">
    <property type="entry name" value="DeoC"/>
    <property type="match status" value="1"/>
</dbReference>
<dbReference type="Pfam" id="PF01791">
    <property type="entry name" value="DeoC"/>
    <property type="match status" value="1"/>
</dbReference>
<keyword evidence="2 7" id="KW-0963">Cytoplasm</keyword>
<feature type="active site" description="Proton donor/acceptor" evidence="7">
    <location>
        <position position="103"/>
    </location>
</feature>
<dbReference type="Proteomes" id="UP000698173">
    <property type="component" value="Unassembled WGS sequence"/>
</dbReference>
<feature type="active site" description="Schiff-base intermediate with acetaldehyde" evidence="7">
    <location>
        <position position="166"/>
    </location>
</feature>
<sequence>MCEVRTTRGGIHLNTNFATYIDHTLLKADAAKTEITALCEEARKYTFASVCVNPTWVKTAADMLEGSPVKVCTVIGFPLGASTSEVKAFETGDAITNGATEIDMVINIGALRSGDDETVKKDIEAVVHAAKGKAIVKVIIETSLLTDIEKRKACELSVLAGADFVKTSTGFSTGGATEEDVKLMRAVVGPDMGVKASGGVRNLEDMKKMIDAGATRIGASSGVQIMQGLESKSDY</sequence>
<dbReference type="SMART" id="SM01133">
    <property type="entry name" value="DeoC"/>
    <property type="match status" value="1"/>
</dbReference>
<dbReference type="EMBL" id="DYWT01000101">
    <property type="protein sequence ID" value="HJF31322.1"/>
    <property type="molecule type" value="Genomic_DNA"/>
</dbReference>
<comment type="pathway">
    <text evidence="7">Carbohydrate degradation; 2-deoxy-D-ribose 1-phosphate degradation; D-glyceraldehyde 3-phosphate and acetaldehyde from 2-deoxy-alpha-D-ribose 1-phosphate: step 2/2.</text>
</comment>
<dbReference type="GO" id="GO:0005737">
    <property type="term" value="C:cytoplasm"/>
    <property type="evidence" value="ECO:0007669"/>
    <property type="project" value="UniProtKB-SubCell"/>
</dbReference>
<keyword evidence="3 7" id="KW-0456">Lyase</keyword>
<comment type="similarity">
    <text evidence="1 7">Belongs to the DeoC/FbaB aldolase family. DeoC type 1 subfamily.</text>
</comment>
<dbReference type="SUPFAM" id="SSF51569">
    <property type="entry name" value="Aldolase"/>
    <property type="match status" value="1"/>
</dbReference>
<evidence type="ECO:0000256" key="5">
    <source>
        <dbReference type="ARBA" id="ARBA00048791"/>
    </source>
</evidence>
<dbReference type="CDD" id="cd00959">
    <property type="entry name" value="DeoC"/>
    <property type="match status" value="1"/>
</dbReference>
<gene>
    <name evidence="7 8" type="primary">deoC</name>
    <name evidence="8" type="ORF">K8V56_06015</name>
</gene>
<protein>
    <recommendedName>
        <fullName evidence="7">Deoxyribose-phosphate aldolase</fullName>
        <shortName evidence="7">DERA</shortName>
        <ecNumber evidence="7">4.1.2.4</ecNumber>
    </recommendedName>
    <alternativeName>
        <fullName evidence="7">2-deoxy-D-ribose 5-phosphate aldolase</fullName>
    </alternativeName>
    <alternativeName>
        <fullName evidence="7">Phosphodeoxyriboaldolase</fullName>
        <shortName evidence="7">Deoxyriboaldolase</shortName>
    </alternativeName>
</protein>
<comment type="subcellular location">
    <subcellularLocation>
        <location evidence="7">Cytoplasm</location>
    </subcellularLocation>
</comment>
<keyword evidence="4 7" id="KW-0704">Schiff base</keyword>
<evidence type="ECO:0000256" key="3">
    <source>
        <dbReference type="ARBA" id="ARBA00023239"/>
    </source>
</evidence>
<dbReference type="GO" id="GO:0004139">
    <property type="term" value="F:deoxyribose-phosphate aldolase activity"/>
    <property type="evidence" value="ECO:0007669"/>
    <property type="project" value="UniProtKB-UniRule"/>
</dbReference>
<dbReference type="PANTHER" id="PTHR10889">
    <property type="entry name" value="DEOXYRIBOSE-PHOSPHATE ALDOLASE"/>
    <property type="match status" value="1"/>
</dbReference>
<dbReference type="GO" id="GO:0009264">
    <property type="term" value="P:deoxyribonucleotide catabolic process"/>
    <property type="evidence" value="ECO:0007669"/>
    <property type="project" value="UniProtKB-UniRule"/>
</dbReference>
<dbReference type="GO" id="GO:0016052">
    <property type="term" value="P:carbohydrate catabolic process"/>
    <property type="evidence" value="ECO:0007669"/>
    <property type="project" value="TreeGrafter"/>
</dbReference>
<evidence type="ECO:0000313" key="9">
    <source>
        <dbReference type="Proteomes" id="UP000698173"/>
    </source>
</evidence>
<dbReference type="InterPro" id="IPR011343">
    <property type="entry name" value="DeoC"/>
</dbReference>
<dbReference type="EC" id="4.1.2.4" evidence="7"/>
<dbReference type="HAMAP" id="MF_00114">
    <property type="entry name" value="DeoC_type1"/>
    <property type="match status" value="1"/>
</dbReference>
<reference evidence="8" key="1">
    <citation type="journal article" date="2021" name="PeerJ">
        <title>Extensive microbial diversity within the chicken gut microbiome revealed by metagenomics and culture.</title>
        <authorList>
            <person name="Gilroy R."/>
            <person name="Ravi A."/>
            <person name="Getino M."/>
            <person name="Pursley I."/>
            <person name="Horton D.L."/>
            <person name="Alikhan N.F."/>
            <person name="Baker D."/>
            <person name="Gharbi K."/>
            <person name="Hall N."/>
            <person name="Watson M."/>
            <person name="Adriaenssens E.M."/>
            <person name="Foster-Nyarko E."/>
            <person name="Jarju S."/>
            <person name="Secka A."/>
            <person name="Antonio M."/>
            <person name="Oren A."/>
            <person name="Chaudhuri R.R."/>
            <person name="La Ragione R."/>
            <person name="Hildebrand F."/>
            <person name="Pallen M.J."/>
        </authorList>
    </citation>
    <scope>NUCLEOTIDE SEQUENCE</scope>
    <source>
        <strain evidence="8">CHK171-7178</strain>
    </source>
</reference>
<evidence type="ECO:0000256" key="4">
    <source>
        <dbReference type="ARBA" id="ARBA00023270"/>
    </source>
</evidence>
<name>A0A921FYF3_SPOPS</name>